<comment type="caution">
    <text evidence="1">The sequence shown here is derived from an EMBL/GenBank/DDBJ whole genome shotgun (WGS) entry which is preliminary data.</text>
</comment>
<name>A0ACB8QFH7_9AGAM</name>
<gene>
    <name evidence="1" type="ORF">K488DRAFT_54285</name>
</gene>
<reference evidence="1" key="2">
    <citation type="journal article" date="2022" name="New Phytol.">
        <title>Evolutionary transition to the ectomycorrhizal habit in the genomes of a hyperdiverse lineage of mushroom-forming fungi.</title>
        <authorList>
            <person name="Looney B."/>
            <person name="Miyauchi S."/>
            <person name="Morin E."/>
            <person name="Drula E."/>
            <person name="Courty P.E."/>
            <person name="Kohler A."/>
            <person name="Kuo A."/>
            <person name="LaButti K."/>
            <person name="Pangilinan J."/>
            <person name="Lipzen A."/>
            <person name="Riley R."/>
            <person name="Andreopoulos W."/>
            <person name="He G."/>
            <person name="Johnson J."/>
            <person name="Nolan M."/>
            <person name="Tritt A."/>
            <person name="Barry K.W."/>
            <person name="Grigoriev I.V."/>
            <person name="Nagy L.G."/>
            <person name="Hibbett D."/>
            <person name="Henrissat B."/>
            <person name="Matheny P.B."/>
            <person name="Labbe J."/>
            <person name="Martin F.M."/>
        </authorList>
    </citation>
    <scope>NUCLEOTIDE SEQUENCE</scope>
    <source>
        <strain evidence="1">EC-137</strain>
    </source>
</reference>
<organism evidence="1 2">
    <name type="scientific">Vararia minispora EC-137</name>
    <dbReference type="NCBI Taxonomy" id="1314806"/>
    <lineage>
        <taxon>Eukaryota</taxon>
        <taxon>Fungi</taxon>
        <taxon>Dikarya</taxon>
        <taxon>Basidiomycota</taxon>
        <taxon>Agaricomycotina</taxon>
        <taxon>Agaricomycetes</taxon>
        <taxon>Russulales</taxon>
        <taxon>Lachnocladiaceae</taxon>
        <taxon>Vararia</taxon>
    </lineage>
</organism>
<protein>
    <submittedName>
        <fullName evidence="1">Nucleoporin Nup120/160-domain-containing protein</fullName>
    </submittedName>
</protein>
<dbReference type="Proteomes" id="UP000814128">
    <property type="component" value="Unassembled WGS sequence"/>
</dbReference>
<proteinExistence type="predicted"/>
<dbReference type="EMBL" id="MU273622">
    <property type="protein sequence ID" value="KAI0030435.1"/>
    <property type="molecule type" value="Genomic_DNA"/>
</dbReference>
<reference evidence="1" key="1">
    <citation type="submission" date="2021-02" db="EMBL/GenBank/DDBJ databases">
        <authorList>
            <consortium name="DOE Joint Genome Institute"/>
            <person name="Ahrendt S."/>
            <person name="Looney B.P."/>
            <person name="Miyauchi S."/>
            <person name="Morin E."/>
            <person name="Drula E."/>
            <person name="Courty P.E."/>
            <person name="Chicoki N."/>
            <person name="Fauchery L."/>
            <person name="Kohler A."/>
            <person name="Kuo A."/>
            <person name="Labutti K."/>
            <person name="Pangilinan J."/>
            <person name="Lipzen A."/>
            <person name="Riley R."/>
            <person name="Andreopoulos W."/>
            <person name="He G."/>
            <person name="Johnson J."/>
            <person name="Barry K.W."/>
            <person name="Grigoriev I.V."/>
            <person name="Nagy L."/>
            <person name="Hibbett D."/>
            <person name="Henrissat B."/>
            <person name="Matheny P.B."/>
            <person name="Labbe J."/>
            <person name="Martin F."/>
        </authorList>
    </citation>
    <scope>NUCLEOTIDE SEQUENCE</scope>
    <source>
        <strain evidence="1">EC-137</strain>
    </source>
</reference>
<evidence type="ECO:0000313" key="1">
    <source>
        <dbReference type="EMBL" id="KAI0030435.1"/>
    </source>
</evidence>
<accession>A0ACB8QFH7</accession>
<keyword evidence="2" id="KW-1185">Reference proteome</keyword>
<sequence length="1388" mass="155137">MSTAQADTFTSANILVSTHFSSLWSPSQATTRTVPTSRWHSPLPALSNEIDIPAEHACHSSLLFSKETGTVVLRLIHHGLILELISLSTPTNPIRFVFPAVVLPNPAVLLWQERELHILLVTSVGSLYRIVLPLCGPGSALLWAEHPCANWCREYHIRSIPEKVDGIVQVLGTDNLAVVLSNGNVIRLYAEDIGSESVDGVYRWSESIFQQGTFLTSFTSFLDRSGAEGKNVVCAVSHPPPSDITHIWTLSRDRTLRLWTSGAGCVASHVLAPSLHSERESSSALGPMSPPPVPLLDPEPQHLLSVFSDSTQDEVLFVLVFIPTPTSAFSGGYFKLFSSTSKSLRPLCSFECPEGSAHNHLQNFLVVSETLYTLWDYQGQSVVHFLDLMPVLSTKPKDIQRSFWREARYPYEPDLTPSYLDELLLSAGSITDNFFSAIMRPGIFSPLTLRVAIERYITSYLSVPGPHPPQLTAVYSSTAETIASVVGCSVSLTRDPVSGNMQYDKYWTSLKRDWEGFIARCREVERSARWPVALGVNDKGDVLVFERERLGVLATEDLALQVHRNLRTGDEVEEHFNVCQVMWQLKMSLGAKEIHVVEELVTEAAHQEIAYPYPDVIAHMAEKSMVREQLEEGAKSWIAGRVTSIQNLPEAVMMVLNLVGGYDAMPKNETEDAVLLNPPAYTGFSRAIATAYITHTVFARYELCVALVALLFFEVEQTCAWESALLAEILAVFRGISMFRELAEEPAEDDTSSKSTVFTSGTDEVITRMRSLNVSQGGAAMAMGPSLLWHLFVYYGGHADLPVRTAAHYFMDTTGLLMSTTTAEASPAEVLCCERLRRLSRFEVTHRLLEWLPRSPAVMYVRARLWLNAGKAEEAAGAFDSLAGSFGPHRLLAGQDAEALAVVMPDGPAERSLSAFDFYVHARTLFQAACLTEYVIHFARLALSVAPAAVDTAGLWHDVIKGCIDLGYWDDAYAALMATSDDKLRRDCARQLVSKMCEEEAVEKLIGYSFADIADEVLEHLAIKARHGDPRARPSYSRILYSWYISRSDYRNAARVMYQRARKLGMLARDPRQYSELSERQLESYIAAVNALSLLDPKSAWFVIPLNPEGRPLRQVCPLTKYLPEEHIMGGKRNLEYVNRTDIVKEHTLLAAQLEIIRNEPALLASADTLLSPSGVVTRLSQGQRFNTALKTARTLALDMTEIFSNLTRECIRLARNPDPIITENMADWLLTDKVTSWAGSWDARAWRYLREALDQHDSLSTDHAYSKIVFETICGLERQFMPPPWLLRTLEDFHPEWIIRTSMRFEMFDLAIEQALSLLHMSDRRLTQEPLRAACATWLPYTLIDQLLAATADQRGVSPQATKLRKELHIALSSRLQRMQKASSQLH</sequence>
<evidence type="ECO:0000313" key="2">
    <source>
        <dbReference type="Proteomes" id="UP000814128"/>
    </source>
</evidence>